<feature type="compositionally biased region" description="Basic residues" evidence="1">
    <location>
        <begin position="94"/>
        <end position="107"/>
    </location>
</feature>
<dbReference type="RefSeq" id="WP_208033085.1">
    <property type="nucleotide sequence ID" value="NZ_CP071839.1"/>
</dbReference>
<evidence type="ECO:0000256" key="1">
    <source>
        <dbReference type="SAM" id="MobiDB-lite"/>
    </source>
</evidence>
<protein>
    <submittedName>
        <fullName evidence="2">Uncharacterized protein</fullName>
    </submittedName>
</protein>
<gene>
    <name evidence="2" type="ORF">S1361_19340</name>
</gene>
<name>A0ABX7TUH0_STRCY</name>
<reference evidence="2 3" key="1">
    <citation type="submission" date="2021-03" db="EMBL/GenBank/DDBJ databases">
        <title>Complete genome sequence of Streptomyces cyanogenus S136, producer of anticancer angucycline landomycin A.</title>
        <authorList>
            <person name="Hrab P."/>
            <person name="Ruckert C."/>
            <person name="Busche T."/>
            <person name="Ostash I."/>
            <person name="Kalinowski J."/>
            <person name="Fedorenko V."/>
            <person name="Yushchuk O."/>
            <person name="Ostash B."/>
        </authorList>
    </citation>
    <scope>NUCLEOTIDE SEQUENCE [LARGE SCALE GENOMIC DNA]</scope>
    <source>
        <strain evidence="2 3">S136</strain>
    </source>
</reference>
<dbReference type="EMBL" id="CP071839">
    <property type="protein sequence ID" value="QTD99503.1"/>
    <property type="molecule type" value="Genomic_DNA"/>
</dbReference>
<feature type="region of interest" description="Disordered" evidence="1">
    <location>
        <begin position="135"/>
        <end position="274"/>
    </location>
</feature>
<keyword evidence="3" id="KW-1185">Reference proteome</keyword>
<feature type="compositionally biased region" description="Low complexity" evidence="1">
    <location>
        <begin position="74"/>
        <end position="93"/>
    </location>
</feature>
<feature type="compositionally biased region" description="Pro residues" evidence="1">
    <location>
        <begin position="195"/>
        <end position="205"/>
    </location>
</feature>
<accession>A0ABX7TUH0</accession>
<feature type="compositionally biased region" description="Low complexity" evidence="1">
    <location>
        <begin position="209"/>
        <end position="249"/>
    </location>
</feature>
<proteinExistence type="predicted"/>
<evidence type="ECO:0000313" key="2">
    <source>
        <dbReference type="EMBL" id="QTD99503.1"/>
    </source>
</evidence>
<feature type="compositionally biased region" description="Polar residues" evidence="1">
    <location>
        <begin position="42"/>
        <end position="57"/>
    </location>
</feature>
<dbReference type="Proteomes" id="UP000663908">
    <property type="component" value="Chromosome"/>
</dbReference>
<evidence type="ECO:0000313" key="3">
    <source>
        <dbReference type="Proteomes" id="UP000663908"/>
    </source>
</evidence>
<feature type="compositionally biased region" description="Low complexity" evidence="1">
    <location>
        <begin position="159"/>
        <end position="169"/>
    </location>
</feature>
<feature type="compositionally biased region" description="Basic and acidic residues" evidence="1">
    <location>
        <begin position="143"/>
        <end position="157"/>
    </location>
</feature>
<sequence length="287" mass="28736">MDYCSTCRRHLNGALVCPGCGAYAPDIAPPVLTDRVGPDLSAESTTTGASTVTSPGTSGDGFPQGGESEPEQDTGSATGPAAGTAGVSPARPGRAARRRQLARLRKHQRRAMVATAFALVGGGLSLATLDRHTTGQAHAATAPEDRSMGAARERVETEPAQSAPQAPQAPEHRAPRTAPARHAAISATPRHQTLPAPPGTAPPVIRPKAVPSARPAVASSSEQRTTTAASSGGTANTNEPAPSRTDTATPPAPAPATGGREADTSGTAPAPAATSPTQLCLLGLCVG</sequence>
<feature type="compositionally biased region" description="Low complexity" evidence="1">
    <location>
        <begin position="264"/>
        <end position="274"/>
    </location>
</feature>
<feature type="region of interest" description="Disordered" evidence="1">
    <location>
        <begin position="34"/>
        <end position="107"/>
    </location>
</feature>
<organism evidence="2 3">
    <name type="scientific">Streptomyces cyanogenus</name>
    <dbReference type="NCBI Taxonomy" id="80860"/>
    <lineage>
        <taxon>Bacteria</taxon>
        <taxon>Bacillati</taxon>
        <taxon>Actinomycetota</taxon>
        <taxon>Actinomycetes</taxon>
        <taxon>Kitasatosporales</taxon>
        <taxon>Streptomycetaceae</taxon>
        <taxon>Streptomyces</taxon>
    </lineage>
</organism>